<dbReference type="EMBL" id="VSSQ01000031">
    <property type="protein sequence ID" value="MPL66241.1"/>
    <property type="molecule type" value="Genomic_DNA"/>
</dbReference>
<proteinExistence type="predicted"/>
<name>A0A644TKK7_9ZZZZ</name>
<dbReference type="AlphaFoldDB" id="A0A644TKK7"/>
<comment type="caution">
    <text evidence="1">The sequence shown here is derived from an EMBL/GenBank/DDBJ whole genome shotgun (WGS) entry which is preliminary data.</text>
</comment>
<gene>
    <name evidence="1" type="ORF">SDC9_11910</name>
</gene>
<protein>
    <submittedName>
        <fullName evidence="1">Uncharacterized protein</fullName>
    </submittedName>
</protein>
<organism evidence="1">
    <name type="scientific">bioreactor metagenome</name>
    <dbReference type="NCBI Taxonomy" id="1076179"/>
    <lineage>
        <taxon>unclassified sequences</taxon>
        <taxon>metagenomes</taxon>
        <taxon>ecological metagenomes</taxon>
    </lineage>
</organism>
<reference evidence="1" key="1">
    <citation type="submission" date="2019-08" db="EMBL/GenBank/DDBJ databases">
        <authorList>
            <person name="Kucharzyk K."/>
            <person name="Murdoch R.W."/>
            <person name="Higgins S."/>
            <person name="Loffler F."/>
        </authorList>
    </citation>
    <scope>NUCLEOTIDE SEQUENCE</scope>
</reference>
<evidence type="ECO:0000313" key="1">
    <source>
        <dbReference type="EMBL" id="MPL66241.1"/>
    </source>
</evidence>
<accession>A0A644TKK7</accession>
<sequence>MKLNSKYLEIYDEQYNGFHNVLGLYDSMQFVLCLRTDIHNKMSLHRSKQIDFEGDLLYT</sequence>